<keyword evidence="5" id="KW-0297">G-protein coupled receptor</keyword>
<keyword evidence="8" id="KW-0325">Glycoprotein</keyword>
<evidence type="ECO:0000256" key="6">
    <source>
        <dbReference type="ARBA" id="ARBA00023136"/>
    </source>
</evidence>
<dbReference type="GO" id="GO:0004930">
    <property type="term" value="F:G protein-coupled receptor activity"/>
    <property type="evidence" value="ECO:0007669"/>
    <property type="project" value="UniProtKB-KW"/>
</dbReference>
<comment type="subcellular location">
    <subcellularLocation>
        <location evidence="1">Cell membrane</location>
        <topology evidence="1">Multi-pass membrane protein</topology>
    </subcellularLocation>
</comment>
<dbReference type="PANTHER" id="PTHR24246">
    <property type="entry name" value="OLFACTORY RECEPTOR AND ADENOSINE RECEPTOR"/>
    <property type="match status" value="1"/>
</dbReference>
<evidence type="ECO:0000313" key="12">
    <source>
        <dbReference type="Proteomes" id="UP001318040"/>
    </source>
</evidence>
<reference evidence="13" key="1">
    <citation type="submission" date="2025-08" db="UniProtKB">
        <authorList>
            <consortium name="RefSeq"/>
        </authorList>
    </citation>
    <scope>IDENTIFICATION</scope>
    <source>
        <tissue evidence="13">Sperm</tissue>
    </source>
</reference>
<dbReference type="KEGG" id="pmrn:116939101"/>
<dbReference type="PANTHER" id="PTHR24246:SF27">
    <property type="entry name" value="ADENOSINE RECEPTOR, ISOFORM A"/>
    <property type="match status" value="1"/>
</dbReference>
<dbReference type="RefSeq" id="XP_032802944.1">
    <property type="nucleotide sequence ID" value="XM_032947053.1"/>
</dbReference>
<keyword evidence="6 10" id="KW-0472">Membrane</keyword>
<evidence type="ECO:0000256" key="4">
    <source>
        <dbReference type="ARBA" id="ARBA00022989"/>
    </source>
</evidence>
<dbReference type="Gene3D" id="1.20.1070.10">
    <property type="entry name" value="Rhodopsin 7-helix transmembrane proteins"/>
    <property type="match status" value="1"/>
</dbReference>
<keyword evidence="4 10" id="KW-1133">Transmembrane helix</keyword>
<name>A0AAJ7SP79_PETMA</name>
<sequence>MIVPLYTVAQGPGDWILIIFHISFAVSTTIANCLLILAIVSSAKLRKRNNFLYTLSITITDLIVGCGWFYNGTYLVLESLSGGYDAAGIFPMFHGISLLTLMAAMVDRYYAVQYPFDYTKNMTRTKVLTIIAATWLMSIANTVIKTEIPKWAVFIYHSYCSLLGSIVLVFVMACLNVHLYLVTKQQLSREKQTDGEAKRSSHLIIITSVMFIILWTPSLMYCGFCFYMGLCYSIPYNAVQPYNILRVLNTLTTPIVFLCGSPLTRASLRNIWDRVTCKSAKVEPDDINSPVVYVNH</sequence>
<gene>
    <name evidence="13" type="primary">LOC116939101</name>
</gene>
<proteinExistence type="predicted"/>
<evidence type="ECO:0000259" key="11">
    <source>
        <dbReference type="PROSITE" id="PS50262"/>
    </source>
</evidence>
<feature type="transmembrane region" description="Helical" evidence="10">
    <location>
        <begin position="51"/>
        <end position="70"/>
    </location>
</feature>
<dbReference type="Pfam" id="PF00001">
    <property type="entry name" value="7tm_1"/>
    <property type="match status" value="1"/>
</dbReference>
<keyword evidence="2" id="KW-1003">Cell membrane</keyword>
<accession>A0AAJ7SP79</accession>
<dbReference type="GeneID" id="116939101"/>
<dbReference type="Proteomes" id="UP001318040">
    <property type="component" value="Chromosome 5"/>
</dbReference>
<evidence type="ECO:0000256" key="2">
    <source>
        <dbReference type="ARBA" id="ARBA00022475"/>
    </source>
</evidence>
<feature type="transmembrane region" description="Helical" evidence="10">
    <location>
        <begin position="127"/>
        <end position="144"/>
    </location>
</feature>
<dbReference type="CDD" id="cd00637">
    <property type="entry name" value="7tm_classA_rhodopsin-like"/>
    <property type="match status" value="1"/>
</dbReference>
<dbReference type="InterPro" id="IPR017452">
    <property type="entry name" value="GPCR_Rhodpsn_7TM"/>
</dbReference>
<dbReference type="SUPFAM" id="SSF81321">
    <property type="entry name" value="Family A G protein-coupled receptor-like"/>
    <property type="match status" value="1"/>
</dbReference>
<keyword evidence="12" id="KW-1185">Reference proteome</keyword>
<protein>
    <submittedName>
        <fullName evidence="13">Adrenocorticotropic hormone receptor-like</fullName>
    </submittedName>
</protein>
<evidence type="ECO:0000256" key="9">
    <source>
        <dbReference type="ARBA" id="ARBA00023224"/>
    </source>
</evidence>
<keyword evidence="9" id="KW-0807">Transducer</keyword>
<feature type="transmembrane region" description="Helical" evidence="10">
    <location>
        <begin position="203"/>
        <end position="230"/>
    </location>
</feature>
<evidence type="ECO:0000256" key="8">
    <source>
        <dbReference type="ARBA" id="ARBA00023180"/>
    </source>
</evidence>
<feature type="domain" description="G-protein coupled receptors family 1 profile" evidence="11">
    <location>
        <begin position="31"/>
        <end position="257"/>
    </location>
</feature>
<feature type="transmembrane region" description="Helical" evidence="10">
    <location>
        <begin position="15"/>
        <end position="39"/>
    </location>
</feature>
<feature type="transmembrane region" description="Helical" evidence="10">
    <location>
        <begin position="82"/>
        <end position="106"/>
    </location>
</feature>
<evidence type="ECO:0000256" key="1">
    <source>
        <dbReference type="ARBA" id="ARBA00004651"/>
    </source>
</evidence>
<evidence type="ECO:0000256" key="10">
    <source>
        <dbReference type="SAM" id="Phobius"/>
    </source>
</evidence>
<evidence type="ECO:0000313" key="13">
    <source>
        <dbReference type="RefSeq" id="XP_032802944.1"/>
    </source>
</evidence>
<evidence type="ECO:0000256" key="7">
    <source>
        <dbReference type="ARBA" id="ARBA00023170"/>
    </source>
</evidence>
<keyword evidence="7" id="KW-0675">Receptor</keyword>
<dbReference type="GO" id="GO:0005886">
    <property type="term" value="C:plasma membrane"/>
    <property type="evidence" value="ECO:0007669"/>
    <property type="project" value="UniProtKB-SubCell"/>
</dbReference>
<feature type="transmembrane region" description="Helical" evidence="10">
    <location>
        <begin position="156"/>
        <end position="182"/>
    </location>
</feature>
<dbReference type="AlphaFoldDB" id="A0AAJ7SP79"/>
<dbReference type="PROSITE" id="PS50262">
    <property type="entry name" value="G_PROTEIN_RECEP_F1_2"/>
    <property type="match status" value="1"/>
</dbReference>
<dbReference type="PRINTS" id="PR00237">
    <property type="entry name" value="GPCRRHODOPSN"/>
</dbReference>
<dbReference type="InterPro" id="IPR000276">
    <property type="entry name" value="GPCR_Rhodpsn"/>
</dbReference>
<organism evidence="12 13">
    <name type="scientific">Petromyzon marinus</name>
    <name type="common">Sea lamprey</name>
    <dbReference type="NCBI Taxonomy" id="7757"/>
    <lineage>
        <taxon>Eukaryota</taxon>
        <taxon>Metazoa</taxon>
        <taxon>Chordata</taxon>
        <taxon>Craniata</taxon>
        <taxon>Vertebrata</taxon>
        <taxon>Cyclostomata</taxon>
        <taxon>Hyperoartia</taxon>
        <taxon>Petromyzontiformes</taxon>
        <taxon>Petromyzontidae</taxon>
        <taxon>Petromyzon</taxon>
    </lineage>
</organism>
<evidence type="ECO:0000256" key="3">
    <source>
        <dbReference type="ARBA" id="ARBA00022692"/>
    </source>
</evidence>
<keyword evidence="3 10" id="KW-0812">Transmembrane</keyword>
<evidence type="ECO:0000256" key="5">
    <source>
        <dbReference type="ARBA" id="ARBA00023040"/>
    </source>
</evidence>